<evidence type="ECO:0000313" key="8">
    <source>
        <dbReference type="Proteomes" id="UP000242188"/>
    </source>
</evidence>
<dbReference type="Proteomes" id="UP000242188">
    <property type="component" value="Unassembled WGS sequence"/>
</dbReference>
<dbReference type="AlphaFoldDB" id="A0A210PE36"/>
<dbReference type="GO" id="GO:0005694">
    <property type="term" value="C:chromosome"/>
    <property type="evidence" value="ECO:0007669"/>
    <property type="project" value="UniProtKB-SubCell"/>
</dbReference>
<dbReference type="OrthoDB" id="64340at2759"/>
<dbReference type="PANTHER" id="PTHR13350:SF1">
    <property type="entry name" value="INTEGRATOR COMPLEX SUBUNIT 8"/>
    <property type="match status" value="1"/>
</dbReference>
<keyword evidence="4" id="KW-0158">Chromosome</keyword>
<evidence type="ECO:0000256" key="2">
    <source>
        <dbReference type="ARBA" id="ARBA00004286"/>
    </source>
</evidence>
<feature type="domain" description="INTS8 TPR repeats" evidence="6">
    <location>
        <begin position="538"/>
        <end position="1026"/>
    </location>
</feature>
<dbReference type="GO" id="GO:0034472">
    <property type="term" value="P:snRNA 3'-end processing"/>
    <property type="evidence" value="ECO:0007669"/>
    <property type="project" value="InterPro"/>
</dbReference>
<name>A0A210PE36_MIZYE</name>
<evidence type="ECO:0000256" key="4">
    <source>
        <dbReference type="ARBA" id="ARBA00022454"/>
    </source>
</evidence>
<evidence type="ECO:0000256" key="3">
    <source>
        <dbReference type="ARBA" id="ARBA00007147"/>
    </source>
</evidence>
<comment type="subcellular location">
    <subcellularLocation>
        <location evidence="2">Chromosome</location>
    </subcellularLocation>
    <subcellularLocation>
        <location evidence="1">Nucleus</location>
    </subcellularLocation>
</comment>
<dbReference type="EMBL" id="NEDP02076750">
    <property type="protein sequence ID" value="OWF34758.1"/>
    <property type="molecule type" value="Genomic_DNA"/>
</dbReference>
<evidence type="ECO:0000256" key="5">
    <source>
        <dbReference type="ARBA" id="ARBA00023242"/>
    </source>
</evidence>
<dbReference type="InterPro" id="IPR038751">
    <property type="entry name" value="INTS8"/>
</dbReference>
<comment type="caution">
    <text evidence="7">The sequence shown here is derived from an EMBL/GenBank/DDBJ whole genome shotgun (WGS) entry which is preliminary data.</text>
</comment>
<comment type="similarity">
    <text evidence="3">Belongs to the Integrator subunit 8 family.</text>
</comment>
<accession>A0A210PE36</accession>
<reference evidence="7 8" key="1">
    <citation type="journal article" date="2017" name="Nat. Ecol. Evol.">
        <title>Scallop genome provides insights into evolution of bilaterian karyotype and development.</title>
        <authorList>
            <person name="Wang S."/>
            <person name="Zhang J."/>
            <person name="Jiao W."/>
            <person name="Li J."/>
            <person name="Xun X."/>
            <person name="Sun Y."/>
            <person name="Guo X."/>
            <person name="Huan P."/>
            <person name="Dong B."/>
            <person name="Zhang L."/>
            <person name="Hu X."/>
            <person name="Sun X."/>
            <person name="Wang J."/>
            <person name="Zhao C."/>
            <person name="Wang Y."/>
            <person name="Wang D."/>
            <person name="Huang X."/>
            <person name="Wang R."/>
            <person name="Lv J."/>
            <person name="Li Y."/>
            <person name="Zhang Z."/>
            <person name="Liu B."/>
            <person name="Lu W."/>
            <person name="Hui Y."/>
            <person name="Liang J."/>
            <person name="Zhou Z."/>
            <person name="Hou R."/>
            <person name="Li X."/>
            <person name="Liu Y."/>
            <person name="Li H."/>
            <person name="Ning X."/>
            <person name="Lin Y."/>
            <person name="Zhao L."/>
            <person name="Xing Q."/>
            <person name="Dou J."/>
            <person name="Li Y."/>
            <person name="Mao J."/>
            <person name="Guo H."/>
            <person name="Dou H."/>
            <person name="Li T."/>
            <person name="Mu C."/>
            <person name="Jiang W."/>
            <person name="Fu Q."/>
            <person name="Fu X."/>
            <person name="Miao Y."/>
            <person name="Liu J."/>
            <person name="Yu Q."/>
            <person name="Li R."/>
            <person name="Liao H."/>
            <person name="Li X."/>
            <person name="Kong Y."/>
            <person name="Jiang Z."/>
            <person name="Chourrout D."/>
            <person name="Li R."/>
            <person name="Bao Z."/>
        </authorList>
    </citation>
    <scope>NUCLEOTIDE SEQUENCE [LARGE SCALE GENOMIC DNA]</scope>
    <source>
        <strain evidence="7 8">PY_sf001</strain>
    </source>
</reference>
<evidence type="ECO:0000259" key="6">
    <source>
        <dbReference type="Pfam" id="PF25756"/>
    </source>
</evidence>
<keyword evidence="5" id="KW-0539">Nucleus</keyword>
<organism evidence="7 8">
    <name type="scientific">Mizuhopecten yessoensis</name>
    <name type="common">Japanese scallop</name>
    <name type="synonym">Patinopecten yessoensis</name>
    <dbReference type="NCBI Taxonomy" id="6573"/>
    <lineage>
        <taxon>Eukaryota</taxon>
        <taxon>Metazoa</taxon>
        <taxon>Spiralia</taxon>
        <taxon>Lophotrochozoa</taxon>
        <taxon>Mollusca</taxon>
        <taxon>Bivalvia</taxon>
        <taxon>Autobranchia</taxon>
        <taxon>Pteriomorphia</taxon>
        <taxon>Pectinida</taxon>
        <taxon>Pectinoidea</taxon>
        <taxon>Pectinidae</taxon>
        <taxon>Mizuhopecten</taxon>
    </lineage>
</organism>
<dbReference type="InterPro" id="IPR057980">
    <property type="entry name" value="TPR_INTS8"/>
</dbReference>
<proteinExistence type="inferred from homology"/>
<dbReference type="Pfam" id="PF25756">
    <property type="entry name" value="TPR_INTS8"/>
    <property type="match status" value="1"/>
</dbReference>
<gene>
    <name evidence="7" type="ORF">KP79_PYT14156</name>
</gene>
<evidence type="ECO:0000313" key="7">
    <source>
        <dbReference type="EMBL" id="OWF34758.1"/>
    </source>
</evidence>
<dbReference type="GO" id="GO:0032039">
    <property type="term" value="C:integrator complex"/>
    <property type="evidence" value="ECO:0007669"/>
    <property type="project" value="TreeGrafter"/>
</dbReference>
<dbReference type="STRING" id="6573.A0A210PE36"/>
<protein>
    <submittedName>
        <fullName evidence="7">Integrator complex subunit 8</fullName>
    </submittedName>
</protein>
<sequence>MTEALPRGNFGPGITTLPVISWFEFLLNDKLLENHLQLENPDPTPVQLIIQFLQQAESHQAANNVQQIIQREMSSPLPPIPTSNGPGPDQIKTEEQDTKLQIKELKKVTALKMLALKVTAYLNWNLTLLSKSVPLVMQHALLNELLKVTLHTDVDTVSGSVLEYEEISDQAVFALQLYYRWCLLAVVKDSFPSRPVRSFLQGQGQPDPNMTLAAANENLIRTLKERTAVFVANLEKCVHCGRTIKMPTAKSFQIPDEHTDDPQYDWDASLPITPDEYNCQIFYDLGNFYFYEKGYSHAYVMFKRCTELFDHLKSPVYCNIDETRLRGYMTGCHSLRGVTENQEVKPESLYEQAENSKKDQYMGIVEILLADNMKQELSTSYRSDIEADIADKGDSSTSLYVQVGICNVVRGVMEGKALVSLLADILEEAEKETVNFLLMVITKALMGASFTQKNNLKCFIWHLMDLSPAGSKFNTTVMSEPISDSFTKQELAEMKLLAEEDGSSSYGQIIDDDVTTACSSNPGSRGVSFLSEGTDSSVSLGNAEHQLMYIYDPDIMRRLVVELCQKYNRSPAYVMSLNEKWKVPRDMHHIIMNLQASDNQAYVYLLIGKANHCMDVRIYDRARQLLYVADRVVAEMSYTLSKHVRWHILLADLQQYFLSETLAEQTSLNDLVKKTKTCITCVRLGQDVQPSRIVLEHCAAFLLNIRDWHYLANMDNSGCGHIELCRLFSCVCKELPSIKNARKPGRDLWEALRHIFTTSTQQNRGNSAARNSAIHREANYACVTKDAFIEFLKKIKEPSVLSVLISVITKYYNILRDDISCEISSDYIALWPTTLSNSSLINGEAVEEALSVLMQHVLRVNPAQPSWLRTQADIHFANNQFSPAMKYYMEAGVVASDFFSSAVPKSIYEDQVYRRMVKCCTYLQCHTQVAVLCQFLDEVDYTTAFKGLQEKNVYDAMDSYYPCVWDISILEFLVHLHTRRGEVEKRQAAMKALSQIDLNSNNPEDIVQRAVQMRKRKFLRSLAKQYL</sequence>
<evidence type="ECO:0000256" key="1">
    <source>
        <dbReference type="ARBA" id="ARBA00004123"/>
    </source>
</evidence>
<dbReference type="PANTHER" id="PTHR13350">
    <property type="entry name" value="INTEGRATOR COMPLEX SUBUNIT 8"/>
    <property type="match status" value="1"/>
</dbReference>
<keyword evidence="8" id="KW-1185">Reference proteome</keyword>